<evidence type="ECO:0000313" key="1">
    <source>
        <dbReference type="EMBL" id="KAK7329226.1"/>
    </source>
</evidence>
<proteinExistence type="predicted"/>
<dbReference type="AlphaFoldDB" id="A0AAN9QBG1"/>
<dbReference type="Proteomes" id="UP001367508">
    <property type="component" value="Unassembled WGS sequence"/>
</dbReference>
<dbReference type="EMBL" id="JAYMYQ010000005">
    <property type="protein sequence ID" value="KAK7329226.1"/>
    <property type="molecule type" value="Genomic_DNA"/>
</dbReference>
<name>A0AAN9QBG1_CANGL</name>
<reference evidence="1 2" key="1">
    <citation type="submission" date="2024-01" db="EMBL/GenBank/DDBJ databases">
        <title>The genomes of 5 underutilized Papilionoideae crops provide insights into root nodulation and disease resistanc.</title>
        <authorList>
            <person name="Jiang F."/>
        </authorList>
    </citation>
    <scope>NUCLEOTIDE SEQUENCE [LARGE SCALE GENOMIC DNA]</scope>
    <source>
        <strain evidence="1">LVBAO_FW01</strain>
        <tissue evidence="1">Leaves</tissue>
    </source>
</reference>
<evidence type="ECO:0000313" key="2">
    <source>
        <dbReference type="Proteomes" id="UP001367508"/>
    </source>
</evidence>
<comment type="caution">
    <text evidence="1">The sequence shown here is derived from an EMBL/GenBank/DDBJ whole genome shotgun (WGS) entry which is preliminary data.</text>
</comment>
<keyword evidence="2" id="KW-1185">Reference proteome</keyword>
<organism evidence="1 2">
    <name type="scientific">Canavalia gladiata</name>
    <name type="common">Sword bean</name>
    <name type="synonym">Dolichos gladiatus</name>
    <dbReference type="NCBI Taxonomy" id="3824"/>
    <lineage>
        <taxon>Eukaryota</taxon>
        <taxon>Viridiplantae</taxon>
        <taxon>Streptophyta</taxon>
        <taxon>Embryophyta</taxon>
        <taxon>Tracheophyta</taxon>
        <taxon>Spermatophyta</taxon>
        <taxon>Magnoliopsida</taxon>
        <taxon>eudicotyledons</taxon>
        <taxon>Gunneridae</taxon>
        <taxon>Pentapetalae</taxon>
        <taxon>rosids</taxon>
        <taxon>fabids</taxon>
        <taxon>Fabales</taxon>
        <taxon>Fabaceae</taxon>
        <taxon>Papilionoideae</taxon>
        <taxon>50 kb inversion clade</taxon>
        <taxon>NPAAA clade</taxon>
        <taxon>indigoferoid/millettioid clade</taxon>
        <taxon>Phaseoleae</taxon>
        <taxon>Canavalia</taxon>
    </lineage>
</organism>
<gene>
    <name evidence="1" type="ORF">VNO77_23378</name>
</gene>
<protein>
    <submittedName>
        <fullName evidence="1">Uncharacterized protein</fullName>
    </submittedName>
</protein>
<sequence length="259" mass="28594">MLGLPSYCACMPLHVPFRYMYSFHAESLQPFLGGIDHLGQTPSCQTVLILQQWICSGFYPKACQRSLCHASNRERIICRTIASNGLHYDLEIAIAYHRSPGLAKTVAFLTPSCSHGCHFGDCPLCSVPIEKECIGGPMVQRILDVGKARQCGSYACGRIFHPSFPCPSLRCGSQLLLLIVVVVLPKPSSLLPLETYSLSTLHHFQRLLILIPVRLRTNIGGISSGLDVLDIKLFPNTHEENDLPLVDPKYRSHALGLSL</sequence>
<accession>A0AAN9QBG1</accession>